<proteinExistence type="inferred from homology"/>
<evidence type="ECO:0000256" key="5">
    <source>
        <dbReference type="ARBA" id="ARBA00023163"/>
    </source>
</evidence>
<keyword evidence="4 8" id="KW-0805">Transcription regulation</keyword>
<comment type="caution">
    <text evidence="10">The sequence shown here is derived from an EMBL/GenBank/DDBJ whole genome shotgun (WGS) entry which is preliminary data.</text>
</comment>
<evidence type="ECO:0000313" key="10">
    <source>
        <dbReference type="EMBL" id="PRT54816.1"/>
    </source>
</evidence>
<keyword evidence="6 8" id="KW-0539">Nucleus</keyword>
<dbReference type="Gene3D" id="6.10.250.2620">
    <property type="match status" value="1"/>
</dbReference>
<dbReference type="Proteomes" id="UP000238350">
    <property type="component" value="Unassembled WGS sequence"/>
</dbReference>
<protein>
    <recommendedName>
        <fullName evidence="3 8">Mediator of RNA polymerase II transcription subunit 17</fullName>
    </recommendedName>
    <alternativeName>
        <fullName evidence="7 8">Mediator complex subunit 17</fullName>
    </alternativeName>
</protein>
<dbReference type="STRING" id="45607.A0A2T0FIM0"/>
<evidence type="ECO:0000256" key="3">
    <source>
        <dbReference type="ARBA" id="ARBA00019610"/>
    </source>
</evidence>
<evidence type="ECO:0000256" key="9">
    <source>
        <dbReference type="SAM" id="MobiDB-lite"/>
    </source>
</evidence>
<dbReference type="Pfam" id="PF10156">
    <property type="entry name" value="Med17"/>
    <property type="match status" value="1"/>
</dbReference>
<feature type="compositionally biased region" description="Basic and acidic residues" evidence="9">
    <location>
        <begin position="51"/>
        <end position="63"/>
    </location>
</feature>
<dbReference type="AlphaFoldDB" id="A0A2T0FIM0"/>
<name>A0A2T0FIM0_9ASCO</name>
<evidence type="ECO:0000256" key="8">
    <source>
        <dbReference type="RuleBase" id="RU364140"/>
    </source>
</evidence>
<dbReference type="PANTHER" id="PTHR13114">
    <property type="entry name" value="MEDIATOR OF RNA POLYMERASE II TRANSCRIPTION SUBUNIT 17"/>
    <property type="match status" value="1"/>
</dbReference>
<comment type="function">
    <text evidence="8">Component of the Mediator complex, a coactivator involved in the regulated transcription of nearly all RNA polymerase II-dependent genes. Mediator functions as a bridge to convey information from gene-specific regulatory proteins to the basal RNA polymerase II transcription machinery. Mediator is recruited to promoters by direct interactions with regulatory proteins and serves as a scaffold for the assembly of a functional preinitiation complex with RNA polymerase II and the general transcription factors.</text>
</comment>
<dbReference type="EMBL" id="NDIQ01000021">
    <property type="protein sequence ID" value="PRT54816.1"/>
    <property type="molecule type" value="Genomic_DNA"/>
</dbReference>
<feature type="region of interest" description="Disordered" evidence="9">
    <location>
        <begin position="30"/>
        <end position="63"/>
    </location>
</feature>
<comment type="similarity">
    <text evidence="2 8">Belongs to the Mediator complex subunit 17 family.</text>
</comment>
<dbReference type="GO" id="GO:0003712">
    <property type="term" value="F:transcription coregulator activity"/>
    <property type="evidence" value="ECO:0007669"/>
    <property type="project" value="InterPro"/>
</dbReference>
<dbReference type="GO" id="GO:0016592">
    <property type="term" value="C:mediator complex"/>
    <property type="evidence" value="ECO:0007669"/>
    <property type="project" value="InterPro"/>
</dbReference>
<sequence length="465" mass="51374">MRISLEPMDDPEVTQKVPLGEQIRRITQEKGSFANLTEEGLAEDIQSPVETEEKPAEEGLEEGPRQKLIAAVRSALNESALSLDFVSLLISGLRPQSGASSMSPALKRQVPIGTLGCDTIKKEQTSINKTRPGAGWKLIALENASKHLRGSSVRLQGEAEKEARFWNELLQTVMGGEVVVKTNRGKMKGLNVKYGFEESGSTYFGTGTGKLIRGADGSVVFKTKSTQEKKIVRVRSFSGDGEEVGCGFIGAEAQTELQTARNYLFEEELFFLLQQEARTLGAYRVLLESDTIVCESFEGRLEIDFVEESMALGPKDQLAQLLCALLHLILCYYYSENLKKQQSTPEPLESTKKSDQPRIYSILRPLLSHMHQAKLAARAVRLAEMILPNSKIDSTRSIADETVSDILFTPPESHVRITAETEINVLVRSPLSPGAVFIARCDGFKAELYDLTELEMWLKGKALAS</sequence>
<evidence type="ECO:0000256" key="1">
    <source>
        <dbReference type="ARBA" id="ARBA00004123"/>
    </source>
</evidence>
<comment type="subunit">
    <text evidence="8">Component of the Mediator complex.</text>
</comment>
<evidence type="ECO:0000313" key="11">
    <source>
        <dbReference type="Proteomes" id="UP000238350"/>
    </source>
</evidence>
<keyword evidence="11" id="KW-1185">Reference proteome</keyword>
<evidence type="ECO:0000256" key="7">
    <source>
        <dbReference type="ARBA" id="ARBA00032014"/>
    </source>
</evidence>
<reference evidence="10 11" key="1">
    <citation type="submission" date="2017-04" db="EMBL/GenBank/DDBJ databases">
        <title>Genome sequencing of [Candida] sorbophila.</title>
        <authorList>
            <person name="Ahn J.O."/>
        </authorList>
    </citation>
    <scope>NUCLEOTIDE SEQUENCE [LARGE SCALE GENOMIC DNA]</scope>
    <source>
        <strain evidence="10 11">DS02</strain>
    </source>
</reference>
<evidence type="ECO:0000256" key="6">
    <source>
        <dbReference type="ARBA" id="ARBA00023242"/>
    </source>
</evidence>
<dbReference type="GO" id="GO:0006357">
    <property type="term" value="P:regulation of transcription by RNA polymerase II"/>
    <property type="evidence" value="ECO:0007669"/>
    <property type="project" value="InterPro"/>
</dbReference>
<dbReference type="GO" id="GO:0070847">
    <property type="term" value="C:core mediator complex"/>
    <property type="evidence" value="ECO:0007669"/>
    <property type="project" value="TreeGrafter"/>
</dbReference>
<dbReference type="PANTHER" id="PTHR13114:SF7">
    <property type="entry name" value="MEDIATOR OF RNA POLYMERASE II TRANSCRIPTION SUBUNIT 17"/>
    <property type="match status" value="1"/>
</dbReference>
<organism evidence="10 11">
    <name type="scientific">Wickerhamiella sorbophila</name>
    <dbReference type="NCBI Taxonomy" id="45607"/>
    <lineage>
        <taxon>Eukaryota</taxon>
        <taxon>Fungi</taxon>
        <taxon>Dikarya</taxon>
        <taxon>Ascomycota</taxon>
        <taxon>Saccharomycotina</taxon>
        <taxon>Dipodascomycetes</taxon>
        <taxon>Dipodascales</taxon>
        <taxon>Trichomonascaceae</taxon>
        <taxon>Wickerhamiella</taxon>
    </lineage>
</organism>
<evidence type="ECO:0000256" key="2">
    <source>
        <dbReference type="ARBA" id="ARBA00005635"/>
    </source>
</evidence>
<accession>A0A2T0FIM0</accession>
<evidence type="ECO:0000256" key="4">
    <source>
        <dbReference type="ARBA" id="ARBA00023015"/>
    </source>
</evidence>
<keyword evidence="8" id="KW-0010">Activator</keyword>
<dbReference type="OrthoDB" id="5319830at2759"/>
<comment type="subcellular location">
    <subcellularLocation>
        <location evidence="1 8">Nucleus</location>
    </subcellularLocation>
</comment>
<gene>
    <name evidence="8" type="primary">MED17</name>
    <name evidence="10" type="ORF">B9G98_02436</name>
</gene>
<keyword evidence="5 8" id="KW-0804">Transcription</keyword>
<dbReference type="InterPro" id="IPR019313">
    <property type="entry name" value="Mediator_Med17"/>
</dbReference>